<dbReference type="PANTHER" id="PTHR32039">
    <property type="entry name" value="MAGNESIUM-CHELATASE SUBUNIT CHLI"/>
    <property type="match status" value="1"/>
</dbReference>
<name>A0ABX7S5M0_9BACT</name>
<dbReference type="InterPro" id="IPR045006">
    <property type="entry name" value="CHLI-like"/>
</dbReference>
<dbReference type="SMART" id="SM00382">
    <property type="entry name" value="AAA"/>
    <property type="match status" value="1"/>
</dbReference>
<keyword evidence="2" id="KW-0547">Nucleotide-binding</keyword>
<dbReference type="NCBIfam" id="TIGR00368">
    <property type="entry name" value="YifB family Mg chelatase-like AAA ATPase"/>
    <property type="match status" value="1"/>
</dbReference>
<evidence type="ECO:0000256" key="3">
    <source>
        <dbReference type="ARBA" id="ARBA00022840"/>
    </source>
</evidence>
<evidence type="ECO:0000256" key="2">
    <source>
        <dbReference type="ARBA" id="ARBA00022741"/>
    </source>
</evidence>
<feature type="domain" description="AAA+ ATPase" evidence="4">
    <location>
        <begin position="210"/>
        <end position="391"/>
    </location>
</feature>
<accession>A0ABX7S5M0</accession>
<gene>
    <name evidence="5" type="ORF">JYK00_06870</name>
</gene>
<dbReference type="Pfam" id="PF01078">
    <property type="entry name" value="Mg_chelatase"/>
    <property type="match status" value="1"/>
</dbReference>
<comment type="similarity">
    <text evidence="1">Belongs to the Mg-chelatase subunits D/I family. ComM subfamily.</text>
</comment>
<sequence length="499" mass="56143">MGISKIFSAILSGLNPILITVEADINKRKVVRDIDIVGLGDTAVKESKKRVISAIRNSGIPVPQGYITVNLAPADLKKEGSLLDLSVALSILGLEIDFLKEKVIALGELSLDGKIRKVRGILPIMSGFSDDFLFVVPKDNEKEARLSGKKFYPVDNLYEVYNFLTSDMELDYNLYKIDEFKDFSETFKEDFSDVKGHAIVKRAMEIVAAGGHNLLMVGPPGSGKTMLARRLPTILPPLSIDETLEVTKIYSAAGLLENTIVSKRPFRSPHHTASAVSIIGGGVRPKPGEITLAHKGVLFLDEFPEFRRDVLEALRQPLEEGVAHITRSQFSITYPAEFILVAAMNPCPCGYYGDKEIQCKCNAYEIERYRKKVSGPILDRIDVQIDVPRLKYEEIRNYVPGESSKEIKKRVIKAREIQRKRYESPLLNSRMSHKMIEKFVKLDDKSEELLKMFVKRYKLSGRAIDKVLKVSRTIADLSESENVKFSHLSEALQYRLHNN</sequence>
<reference evidence="5 6" key="1">
    <citation type="submission" date="2021-03" db="EMBL/GenBank/DDBJ databases">
        <title>Thermosipho ferrireducens sp.nov., an anaerobic thermophilic iron-reducing bacterium isolated from a deep-sea hydrothermal sulfide deposits.</title>
        <authorList>
            <person name="Zeng X."/>
            <person name="Chen Y."/>
            <person name="Shao Z."/>
        </authorList>
    </citation>
    <scope>NUCLEOTIDE SEQUENCE [LARGE SCALE GENOMIC DNA]</scope>
    <source>
        <strain evidence="5 6">JL129W03</strain>
    </source>
</reference>
<dbReference type="InterPro" id="IPR000523">
    <property type="entry name" value="Mg_chelatse_chII-like_cat_dom"/>
</dbReference>
<dbReference type="InterPro" id="IPR003593">
    <property type="entry name" value="AAA+_ATPase"/>
</dbReference>
<organism evidence="5 6">
    <name type="scientific">Thermosipho ferrireducens</name>
    <dbReference type="NCBI Taxonomy" id="2571116"/>
    <lineage>
        <taxon>Bacteria</taxon>
        <taxon>Thermotogati</taxon>
        <taxon>Thermotogota</taxon>
        <taxon>Thermotogae</taxon>
        <taxon>Thermotogales</taxon>
        <taxon>Fervidobacteriaceae</taxon>
        <taxon>Thermosipho</taxon>
    </lineage>
</organism>
<dbReference type="Gene3D" id="3.40.50.300">
    <property type="entry name" value="P-loop containing nucleotide triphosphate hydrolases"/>
    <property type="match status" value="1"/>
</dbReference>
<protein>
    <submittedName>
        <fullName evidence="5">YifB family Mg chelatase-like AAA ATPase</fullName>
    </submittedName>
</protein>
<dbReference type="InterPro" id="IPR004482">
    <property type="entry name" value="Mg_chelat-rel"/>
</dbReference>
<dbReference type="Gene3D" id="3.30.230.10">
    <property type="match status" value="1"/>
</dbReference>
<keyword evidence="6" id="KW-1185">Reference proteome</keyword>
<keyword evidence="3" id="KW-0067">ATP-binding</keyword>
<dbReference type="PRINTS" id="PR01657">
    <property type="entry name" value="MCMFAMILY"/>
</dbReference>
<dbReference type="SUPFAM" id="SSF54211">
    <property type="entry name" value="Ribosomal protein S5 domain 2-like"/>
    <property type="match status" value="1"/>
</dbReference>
<dbReference type="InterPro" id="IPR001208">
    <property type="entry name" value="MCM_dom"/>
</dbReference>
<dbReference type="InterPro" id="IPR020568">
    <property type="entry name" value="Ribosomal_Su5_D2-typ_SF"/>
</dbReference>
<dbReference type="Proteomes" id="UP000671862">
    <property type="component" value="Chromosome"/>
</dbReference>
<dbReference type="EMBL" id="CP071446">
    <property type="protein sequence ID" value="QTA37454.1"/>
    <property type="molecule type" value="Genomic_DNA"/>
</dbReference>
<evidence type="ECO:0000256" key="1">
    <source>
        <dbReference type="ARBA" id="ARBA00006354"/>
    </source>
</evidence>
<dbReference type="SUPFAM" id="SSF52540">
    <property type="entry name" value="P-loop containing nucleoside triphosphate hydrolases"/>
    <property type="match status" value="1"/>
</dbReference>
<dbReference type="PANTHER" id="PTHR32039:SF7">
    <property type="entry name" value="COMPETENCE PROTEIN COMM"/>
    <property type="match status" value="1"/>
</dbReference>
<dbReference type="RefSeq" id="WP_207566179.1">
    <property type="nucleotide sequence ID" value="NZ_CP071446.1"/>
</dbReference>
<evidence type="ECO:0000313" key="5">
    <source>
        <dbReference type="EMBL" id="QTA37454.1"/>
    </source>
</evidence>
<dbReference type="Pfam" id="PF13541">
    <property type="entry name" value="ChlI"/>
    <property type="match status" value="1"/>
</dbReference>
<proteinExistence type="inferred from homology"/>
<evidence type="ECO:0000313" key="6">
    <source>
        <dbReference type="Proteomes" id="UP000671862"/>
    </source>
</evidence>
<dbReference type="InterPro" id="IPR027417">
    <property type="entry name" value="P-loop_NTPase"/>
</dbReference>
<dbReference type="InterPro" id="IPR014721">
    <property type="entry name" value="Ribsml_uS5_D2-typ_fold_subgr"/>
</dbReference>
<dbReference type="Pfam" id="PF13335">
    <property type="entry name" value="Mg_chelatase_C"/>
    <property type="match status" value="1"/>
</dbReference>
<evidence type="ECO:0000259" key="4">
    <source>
        <dbReference type="SMART" id="SM00382"/>
    </source>
</evidence>
<dbReference type="InterPro" id="IPR025158">
    <property type="entry name" value="Mg_chelat-rel_C"/>
</dbReference>